<dbReference type="SUPFAM" id="SSF56176">
    <property type="entry name" value="FAD-binding/transporter-associated domain-like"/>
    <property type="match status" value="1"/>
</dbReference>
<dbReference type="STRING" id="1810919.A0A3D8SEE6"/>
<protein>
    <recommendedName>
        <fullName evidence="7">FAD-binding PCMH-type domain-containing protein</fullName>
    </recommendedName>
</protein>
<evidence type="ECO:0000256" key="4">
    <source>
        <dbReference type="ARBA" id="ARBA00022827"/>
    </source>
</evidence>
<dbReference type="Proteomes" id="UP000256690">
    <property type="component" value="Unassembled WGS sequence"/>
</dbReference>
<dbReference type="OrthoDB" id="9983560at2759"/>
<dbReference type="InterPro" id="IPR006094">
    <property type="entry name" value="Oxid_FAD_bind_N"/>
</dbReference>
<keyword evidence="6" id="KW-0732">Signal</keyword>
<keyword evidence="9" id="KW-1185">Reference proteome</keyword>
<comment type="caution">
    <text evidence="8">The sequence shown here is derived from an EMBL/GenBank/DDBJ whole genome shotgun (WGS) entry which is preliminary data.</text>
</comment>
<dbReference type="Gene3D" id="3.30.465.10">
    <property type="match status" value="1"/>
</dbReference>
<accession>A0A3D8SEE6</accession>
<keyword evidence="3" id="KW-0285">Flavoprotein</keyword>
<evidence type="ECO:0000256" key="3">
    <source>
        <dbReference type="ARBA" id="ARBA00022630"/>
    </source>
</evidence>
<dbReference type="PANTHER" id="PTHR42973:SF39">
    <property type="entry name" value="FAD-BINDING PCMH-TYPE DOMAIN-CONTAINING PROTEIN"/>
    <property type="match status" value="1"/>
</dbReference>
<dbReference type="InterPro" id="IPR036318">
    <property type="entry name" value="FAD-bd_PCMH-like_sf"/>
</dbReference>
<evidence type="ECO:0000256" key="2">
    <source>
        <dbReference type="ARBA" id="ARBA00005466"/>
    </source>
</evidence>
<dbReference type="GO" id="GO:0016491">
    <property type="term" value="F:oxidoreductase activity"/>
    <property type="evidence" value="ECO:0007669"/>
    <property type="project" value="UniProtKB-KW"/>
</dbReference>
<feature type="chain" id="PRO_5017675088" description="FAD-binding PCMH-type domain-containing protein" evidence="6">
    <location>
        <begin position="21"/>
        <end position="620"/>
    </location>
</feature>
<dbReference type="PANTHER" id="PTHR42973">
    <property type="entry name" value="BINDING OXIDOREDUCTASE, PUTATIVE (AFU_ORTHOLOGUE AFUA_1G17690)-RELATED"/>
    <property type="match status" value="1"/>
</dbReference>
<dbReference type="InterPro" id="IPR012951">
    <property type="entry name" value="BBE"/>
</dbReference>
<evidence type="ECO:0000313" key="9">
    <source>
        <dbReference type="Proteomes" id="UP000256690"/>
    </source>
</evidence>
<dbReference type="InterPro" id="IPR050416">
    <property type="entry name" value="FAD-linked_Oxidoreductase"/>
</dbReference>
<dbReference type="InterPro" id="IPR016169">
    <property type="entry name" value="FAD-bd_PCMH_sub2"/>
</dbReference>
<evidence type="ECO:0000256" key="5">
    <source>
        <dbReference type="ARBA" id="ARBA00023002"/>
    </source>
</evidence>
<dbReference type="EMBL" id="PVWQ01000004">
    <property type="protein sequence ID" value="RDW84128.1"/>
    <property type="molecule type" value="Genomic_DNA"/>
</dbReference>
<sequence>MGSIHLTLLALAALGTKTLAAPSSNFIKRASIASIPSSAWDALNASVNGNLHYGEPMLAPCYARYDAATESPNLDIPECLEAQTRGGDLTYSTSQFGSYVNSQWGGCQRTGESCTFGAIRPDILTPVLKECKQGSVPSLYVDVRSVEDVQRTMEFASRYNVRLVVKNTGHDYMGRSSAPDSLALWMHNLQPPIDLDETFSPDNCAAPAGPAITFGAGQQFGSIYDFVEERGYRIVGGSSYTVGAAGGWITGGGHSVLTNELGLGVDNVLQLRAVLPNGTHITANRCQNQDLFFALRGGGGGNFAVITEMTSKVHPKKTMQFVTMTFTNIGPIAQARLMEVLVENAEKWAGEGWGGYINAFPLFTNLFLGTALLDHGEAKESMKPLSDFATLFNLGIVSIKSTDSFKEGLDGFVAIENLGIAPGSAWALSSRILRKESFAEEKQANLSSILTDFLQSTQRPLEPSTQILVLCLTMPTLYSENMPESDKEDGPGYASISPHWRDGIWQALHFRSYDGTITDPGLVTKIAQNAHDAMQPLREFAPDSAVYMNEADPWEPDHVNAFWGQENYDRLLRIKREVDPQGVLRVWKGVGWEEFGGEGEGRYECYPDVEAEAWSLFRGF</sequence>
<name>A0A3D8SEE6_9EURO</name>
<reference evidence="8 9" key="1">
    <citation type="journal article" date="2018" name="IMA Fungus">
        <title>IMA Genome-F 9: Draft genome sequence of Annulohypoxylon stygium, Aspergillus mulundensis, Berkeleyomyces basicola (syn. Thielaviopsis basicola), Ceratocystis smalleyi, two Cercospora beticola strains, Coleophoma cylindrospora, Fusarium fracticaudum, Phialophora cf. hyalina, and Morchella septimelata.</title>
        <authorList>
            <person name="Wingfield B.D."/>
            <person name="Bills G.F."/>
            <person name="Dong Y."/>
            <person name="Huang W."/>
            <person name="Nel W.J."/>
            <person name="Swalarsk-Parry B.S."/>
            <person name="Vaghefi N."/>
            <person name="Wilken P.M."/>
            <person name="An Z."/>
            <person name="de Beer Z.W."/>
            <person name="De Vos L."/>
            <person name="Chen L."/>
            <person name="Duong T.A."/>
            <person name="Gao Y."/>
            <person name="Hammerbacher A."/>
            <person name="Kikkert J.R."/>
            <person name="Li Y."/>
            <person name="Li H."/>
            <person name="Li K."/>
            <person name="Li Q."/>
            <person name="Liu X."/>
            <person name="Ma X."/>
            <person name="Naidoo K."/>
            <person name="Pethybridge S.J."/>
            <person name="Sun J."/>
            <person name="Steenkamp E.T."/>
            <person name="van der Nest M.A."/>
            <person name="van Wyk S."/>
            <person name="Wingfield M.J."/>
            <person name="Xiong C."/>
            <person name="Yue Q."/>
            <person name="Zhang X."/>
        </authorList>
    </citation>
    <scope>NUCLEOTIDE SEQUENCE [LARGE SCALE GENOMIC DNA]</scope>
    <source>
        <strain evidence="8 9">DSM 5745</strain>
    </source>
</reference>
<dbReference type="PROSITE" id="PS51387">
    <property type="entry name" value="FAD_PCMH"/>
    <property type="match status" value="1"/>
</dbReference>
<evidence type="ECO:0000256" key="6">
    <source>
        <dbReference type="SAM" id="SignalP"/>
    </source>
</evidence>
<evidence type="ECO:0000256" key="1">
    <source>
        <dbReference type="ARBA" id="ARBA00001974"/>
    </source>
</evidence>
<comment type="similarity">
    <text evidence="2">Belongs to the oxygen-dependent FAD-linked oxidoreductase family.</text>
</comment>
<comment type="cofactor">
    <cofactor evidence="1">
        <name>FAD</name>
        <dbReference type="ChEBI" id="CHEBI:57692"/>
    </cofactor>
</comment>
<keyword evidence="4" id="KW-0274">FAD</keyword>
<feature type="domain" description="FAD-binding PCMH-type" evidence="7">
    <location>
        <begin position="133"/>
        <end position="316"/>
    </location>
</feature>
<dbReference type="AlphaFoldDB" id="A0A3D8SEE6"/>
<dbReference type="RefSeq" id="XP_026605466.1">
    <property type="nucleotide sequence ID" value="XM_026746470.1"/>
</dbReference>
<dbReference type="GO" id="GO:0071949">
    <property type="term" value="F:FAD binding"/>
    <property type="evidence" value="ECO:0007669"/>
    <property type="project" value="InterPro"/>
</dbReference>
<gene>
    <name evidence="8" type="ORF">DSM5745_04454</name>
</gene>
<organism evidence="8 9">
    <name type="scientific">Aspergillus mulundensis</name>
    <dbReference type="NCBI Taxonomy" id="1810919"/>
    <lineage>
        <taxon>Eukaryota</taxon>
        <taxon>Fungi</taxon>
        <taxon>Dikarya</taxon>
        <taxon>Ascomycota</taxon>
        <taxon>Pezizomycotina</taxon>
        <taxon>Eurotiomycetes</taxon>
        <taxon>Eurotiomycetidae</taxon>
        <taxon>Eurotiales</taxon>
        <taxon>Aspergillaceae</taxon>
        <taxon>Aspergillus</taxon>
        <taxon>Aspergillus subgen. Nidulantes</taxon>
    </lineage>
</organism>
<evidence type="ECO:0000313" key="8">
    <source>
        <dbReference type="EMBL" id="RDW84128.1"/>
    </source>
</evidence>
<dbReference type="Pfam" id="PF08031">
    <property type="entry name" value="BBE"/>
    <property type="match status" value="1"/>
</dbReference>
<dbReference type="Pfam" id="PF01565">
    <property type="entry name" value="FAD_binding_4"/>
    <property type="match status" value="1"/>
</dbReference>
<keyword evidence="5" id="KW-0560">Oxidoreductase</keyword>
<feature type="signal peptide" evidence="6">
    <location>
        <begin position="1"/>
        <end position="20"/>
    </location>
</feature>
<proteinExistence type="inferred from homology"/>
<evidence type="ECO:0000259" key="7">
    <source>
        <dbReference type="PROSITE" id="PS51387"/>
    </source>
</evidence>
<dbReference type="InterPro" id="IPR016166">
    <property type="entry name" value="FAD-bd_PCMH"/>
</dbReference>
<dbReference type="GeneID" id="38114824"/>